<proteinExistence type="predicted"/>
<evidence type="ECO:0000313" key="3">
    <source>
        <dbReference type="EMBL" id="GAL95106.1"/>
    </source>
</evidence>
<feature type="signal peptide" evidence="1">
    <location>
        <begin position="1"/>
        <end position="28"/>
    </location>
</feature>
<reference evidence="4" key="1">
    <citation type="journal article" date="2015" name="Genome">
        <title>Whole Genome Sequence of the Non-Microcystin-Producing Microcystis aeruginosa Strain NIES-44.</title>
        <authorList>
            <person name="Okano K."/>
            <person name="Miyata N."/>
            <person name="Ozaki Y."/>
        </authorList>
    </citation>
    <scope>NUCLEOTIDE SEQUENCE [LARGE SCALE GENOMIC DNA]</scope>
    <source>
        <strain evidence="4">NIES-44</strain>
    </source>
</reference>
<protein>
    <recommendedName>
        <fullName evidence="2">Ice-binding protein C-terminal domain-containing protein</fullName>
    </recommendedName>
</protein>
<evidence type="ECO:0000256" key="1">
    <source>
        <dbReference type="SAM" id="SignalP"/>
    </source>
</evidence>
<evidence type="ECO:0000313" key="4">
    <source>
        <dbReference type="Proteomes" id="UP000030321"/>
    </source>
</evidence>
<sequence length="245" mass="24495">MTLAKLVKNSVGGGAILISLAVTGNAQAAILSYGGAGATQGFNPGTLNIGRQFTVTGSGITVIDLGVFDLGGNGLVDSHDVTLFKINSGAGAANANVSAINGGSVNIASGTGASLESSFRFKSLTNAIYLAPGDYSVIAYGLNKSRDAYGEGGQLPAGGNVSNIGFTPFEFVTASSPAYPSAGDTNTALSSASFRYNLGNTTSTSVPEPSSILSLLALGTLGAASTLKRKLKPSQSTEKETTKVG</sequence>
<feature type="chain" id="PRO_5001993283" description="Ice-binding protein C-terminal domain-containing protein" evidence="1">
    <location>
        <begin position="29"/>
        <end position="245"/>
    </location>
</feature>
<name>A0A0A1W0Q2_MICAE</name>
<dbReference type="RefSeq" id="WP_045361340.1">
    <property type="nucleotide sequence ID" value="NZ_BBPA01000067.1"/>
</dbReference>
<dbReference type="EMBL" id="BBPA01000067">
    <property type="protein sequence ID" value="GAL95106.1"/>
    <property type="molecule type" value="Genomic_DNA"/>
</dbReference>
<organism evidence="3 4">
    <name type="scientific">Microcystis aeruginosa NIES-44</name>
    <dbReference type="NCBI Taxonomy" id="449439"/>
    <lineage>
        <taxon>Bacteria</taxon>
        <taxon>Bacillati</taxon>
        <taxon>Cyanobacteriota</taxon>
        <taxon>Cyanophyceae</taxon>
        <taxon>Oscillatoriophycideae</taxon>
        <taxon>Chroococcales</taxon>
        <taxon>Microcystaceae</taxon>
        <taxon>Microcystis</taxon>
    </lineage>
</organism>
<keyword evidence="1" id="KW-0732">Signal</keyword>
<dbReference type="Proteomes" id="UP000030321">
    <property type="component" value="Unassembled WGS sequence"/>
</dbReference>
<feature type="domain" description="Ice-binding protein C-terminal" evidence="2">
    <location>
        <begin position="205"/>
        <end position="225"/>
    </location>
</feature>
<accession>A0A0A1W0Q2</accession>
<comment type="caution">
    <text evidence="3">The sequence shown here is derived from an EMBL/GenBank/DDBJ whole genome shotgun (WGS) entry which is preliminary data.</text>
</comment>
<gene>
    <name evidence="3" type="ORF">N44_03961</name>
</gene>
<evidence type="ECO:0000259" key="2">
    <source>
        <dbReference type="Pfam" id="PF07589"/>
    </source>
</evidence>
<dbReference type="Pfam" id="PF07589">
    <property type="entry name" value="PEP-CTERM"/>
    <property type="match status" value="1"/>
</dbReference>
<dbReference type="NCBIfam" id="TIGR02595">
    <property type="entry name" value="PEP_CTERM"/>
    <property type="match status" value="1"/>
</dbReference>
<dbReference type="AlphaFoldDB" id="A0A0A1W0Q2"/>
<dbReference type="InterPro" id="IPR013424">
    <property type="entry name" value="Ice-binding_C"/>
</dbReference>